<evidence type="ECO:0000256" key="4">
    <source>
        <dbReference type="ARBA" id="ARBA00023136"/>
    </source>
</evidence>
<reference evidence="9" key="1">
    <citation type="submission" date="2023-01" db="EMBL/GenBank/DDBJ databases">
        <authorList>
            <person name="Van Ghelder C."/>
            <person name="Rancurel C."/>
        </authorList>
    </citation>
    <scope>NUCLEOTIDE SEQUENCE</scope>
    <source>
        <strain evidence="9">CNCM I-4278</strain>
    </source>
</reference>
<evidence type="ECO:0000313" key="9">
    <source>
        <dbReference type="EMBL" id="CAI6336782.1"/>
    </source>
</evidence>
<evidence type="ECO:0000256" key="5">
    <source>
        <dbReference type="ARBA" id="ARBA00038359"/>
    </source>
</evidence>
<dbReference type="Pfam" id="PF20684">
    <property type="entry name" value="Fung_rhodopsin"/>
    <property type="match status" value="1"/>
</dbReference>
<keyword evidence="2 7" id="KW-0812">Transmembrane</keyword>
<dbReference type="PANTHER" id="PTHR33048:SF47">
    <property type="entry name" value="INTEGRAL MEMBRANE PROTEIN-RELATED"/>
    <property type="match status" value="1"/>
</dbReference>
<feature type="transmembrane region" description="Helical" evidence="7">
    <location>
        <begin position="180"/>
        <end position="201"/>
    </location>
</feature>
<organism evidence="9 10">
    <name type="scientific">Periconia digitata</name>
    <dbReference type="NCBI Taxonomy" id="1303443"/>
    <lineage>
        <taxon>Eukaryota</taxon>
        <taxon>Fungi</taxon>
        <taxon>Dikarya</taxon>
        <taxon>Ascomycota</taxon>
        <taxon>Pezizomycotina</taxon>
        <taxon>Dothideomycetes</taxon>
        <taxon>Pleosporomycetidae</taxon>
        <taxon>Pleosporales</taxon>
        <taxon>Massarineae</taxon>
        <taxon>Periconiaceae</taxon>
        <taxon>Periconia</taxon>
    </lineage>
</organism>
<sequence length="350" mass="38093">MGDTSSIEYQKAHIDDNVQPNLYASCFICLPAAFIAVGLRLYARRLTRGGYGKDDVAILLALLFTSAFVAMCIWETVLGMGRHQILLKPENAVTSVKVTLAAMMLYNPAIFFTKLSILFFYYTLFPSVTFRRVLWGVGVFILCYSITSSFVNLLQCVPIAANWDPVLAATAKCVDFGAELIALSTINAVTDFALLVLPMPILWRLHLSLKKRLSVMAMLALGAATVIVSIIRANYVSTVSFTNGTWNNSFGAMWSVVETCLAIVSACVPTLRPLYEKIFHKEGSTTVGSSAAKLHYPRSGMTGESGKSGFKMRTFGSDSVGNSYGGKESLSGTGKDGASMHSFTRLRDDV</sequence>
<feature type="transmembrane region" description="Helical" evidence="7">
    <location>
        <begin position="213"/>
        <end position="231"/>
    </location>
</feature>
<dbReference type="AlphaFoldDB" id="A0A9W4ULC8"/>
<evidence type="ECO:0000259" key="8">
    <source>
        <dbReference type="Pfam" id="PF20684"/>
    </source>
</evidence>
<feature type="transmembrane region" description="Helical" evidence="7">
    <location>
        <begin position="22"/>
        <end position="43"/>
    </location>
</feature>
<accession>A0A9W4ULC8</accession>
<dbReference type="GO" id="GO:0016020">
    <property type="term" value="C:membrane"/>
    <property type="evidence" value="ECO:0007669"/>
    <property type="project" value="UniProtKB-SubCell"/>
</dbReference>
<comment type="subcellular location">
    <subcellularLocation>
        <location evidence="1">Membrane</location>
        <topology evidence="1">Multi-pass membrane protein</topology>
    </subcellularLocation>
</comment>
<comment type="caution">
    <text evidence="9">The sequence shown here is derived from an EMBL/GenBank/DDBJ whole genome shotgun (WGS) entry which is preliminary data.</text>
</comment>
<keyword evidence="10" id="KW-1185">Reference proteome</keyword>
<feature type="transmembrane region" description="Helical" evidence="7">
    <location>
        <begin position="251"/>
        <end position="271"/>
    </location>
</feature>
<dbReference type="InterPro" id="IPR049326">
    <property type="entry name" value="Rhodopsin_dom_fungi"/>
</dbReference>
<feature type="domain" description="Rhodopsin" evidence="8">
    <location>
        <begin position="39"/>
        <end position="276"/>
    </location>
</feature>
<name>A0A9W4ULC8_9PLEO</name>
<evidence type="ECO:0000256" key="3">
    <source>
        <dbReference type="ARBA" id="ARBA00022989"/>
    </source>
</evidence>
<dbReference type="EMBL" id="CAOQHR010000007">
    <property type="protein sequence ID" value="CAI6336782.1"/>
    <property type="molecule type" value="Genomic_DNA"/>
</dbReference>
<dbReference type="OrthoDB" id="3934549at2759"/>
<evidence type="ECO:0000256" key="7">
    <source>
        <dbReference type="SAM" id="Phobius"/>
    </source>
</evidence>
<feature type="transmembrane region" description="Helical" evidence="7">
    <location>
        <begin position="98"/>
        <end position="121"/>
    </location>
</feature>
<feature type="transmembrane region" description="Helical" evidence="7">
    <location>
        <begin position="133"/>
        <end position="160"/>
    </location>
</feature>
<proteinExistence type="inferred from homology"/>
<protein>
    <recommendedName>
        <fullName evidence="8">Rhodopsin domain-containing protein</fullName>
    </recommendedName>
</protein>
<dbReference type="InterPro" id="IPR052337">
    <property type="entry name" value="SAT4-like"/>
</dbReference>
<feature type="region of interest" description="Disordered" evidence="6">
    <location>
        <begin position="318"/>
        <end position="350"/>
    </location>
</feature>
<keyword evidence="4 7" id="KW-0472">Membrane</keyword>
<evidence type="ECO:0000313" key="10">
    <source>
        <dbReference type="Proteomes" id="UP001152607"/>
    </source>
</evidence>
<comment type="similarity">
    <text evidence="5">Belongs to the SAT4 family.</text>
</comment>
<feature type="transmembrane region" description="Helical" evidence="7">
    <location>
        <begin position="55"/>
        <end position="78"/>
    </location>
</feature>
<keyword evidence="3 7" id="KW-1133">Transmembrane helix</keyword>
<evidence type="ECO:0000256" key="6">
    <source>
        <dbReference type="SAM" id="MobiDB-lite"/>
    </source>
</evidence>
<dbReference type="PANTHER" id="PTHR33048">
    <property type="entry name" value="PTH11-LIKE INTEGRAL MEMBRANE PROTEIN (AFU_ORTHOLOGUE AFUA_5G11245)"/>
    <property type="match status" value="1"/>
</dbReference>
<gene>
    <name evidence="9" type="ORF">PDIGIT_LOCUS9888</name>
</gene>
<evidence type="ECO:0000256" key="1">
    <source>
        <dbReference type="ARBA" id="ARBA00004141"/>
    </source>
</evidence>
<dbReference type="Proteomes" id="UP001152607">
    <property type="component" value="Unassembled WGS sequence"/>
</dbReference>
<evidence type="ECO:0000256" key="2">
    <source>
        <dbReference type="ARBA" id="ARBA00022692"/>
    </source>
</evidence>